<dbReference type="Proteomes" id="UP000734854">
    <property type="component" value="Unassembled WGS sequence"/>
</dbReference>
<evidence type="ECO:0000259" key="7">
    <source>
        <dbReference type="PROSITE" id="PS50888"/>
    </source>
</evidence>
<evidence type="ECO:0000313" key="8">
    <source>
        <dbReference type="EMBL" id="KAG6477986.1"/>
    </source>
</evidence>
<evidence type="ECO:0000256" key="2">
    <source>
        <dbReference type="ARBA" id="ARBA00005510"/>
    </source>
</evidence>
<dbReference type="AlphaFoldDB" id="A0A8J5K9T7"/>
<evidence type="ECO:0000256" key="3">
    <source>
        <dbReference type="ARBA" id="ARBA00023015"/>
    </source>
</evidence>
<sequence length="238" mass="26374">MEEYAGIPTCFNPCLPAMEMDLMTSQLEECTMEIPSLELMSYFDEDYLSIYVSSPDERPLASPVLPLPVASSAAELSRGEGRKRKSMEVHELTAETKISENKNSSGNGKRARGNSKEADKPKEVVHVRARKGQATDSHSLAERGRRERINERMRVLQDLVPGCHKSLGMAGRLDEIINYVQSLQSQVEFLSVTLSAACSVYERHSIDVEGFSALQGGDGLSVARDDSTMPFILFRLLT</sequence>
<reference evidence="8 9" key="1">
    <citation type="submission" date="2020-08" db="EMBL/GenBank/DDBJ databases">
        <title>Plant Genome Project.</title>
        <authorList>
            <person name="Zhang R.-G."/>
        </authorList>
    </citation>
    <scope>NUCLEOTIDE SEQUENCE [LARGE SCALE GENOMIC DNA]</scope>
    <source>
        <tissue evidence="8">Rhizome</tissue>
    </source>
</reference>
<keyword evidence="9" id="KW-1185">Reference proteome</keyword>
<keyword evidence="5" id="KW-0539">Nucleus</keyword>
<comment type="caution">
    <text evidence="8">The sequence shown here is derived from an EMBL/GenBank/DDBJ whole genome shotgun (WGS) entry which is preliminary data.</text>
</comment>
<dbReference type="PROSITE" id="PS50888">
    <property type="entry name" value="BHLH"/>
    <property type="match status" value="1"/>
</dbReference>
<dbReference type="GO" id="GO:0046983">
    <property type="term" value="F:protein dimerization activity"/>
    <property type="evidence" value="ECO:0007669"/>
    <property type="project" value="InterPro"/>
</dbReference>
<evidence type="ECO:0000256" key="6">
    <source>
        <dbReference type="SAM" id="MobiDB-lite"/>
    </source>
</evidence>
<feature type="domain" description="BHLH" evidence="7">
    <location>
        <begin position="133"/>
        <end position="183"/>
    </location>
</feature>
<comment type="subcellular location">
    <subcellularLocation>
        <location evidence="1">Nucleus</location>
    </subcellularLocation>
</comment>
<evidence type="ECO:0000256" key="4">
    <source>
        <dbReference type="ARBA" id="ARBA00023163"/>
    </source>
</evidence>
<accession>A0A8J5K9T7</accession>
<feature type="region of interest" description="Disordered" evidence="6">
    <location>
        <begin position="72"/>
        <end position="142"/>
    </location>
</feature>
<dbReference type="SUPFAM" id="SSF47459">
    <property type="entry name" value="HLH, helix-loop-helix DNA-binding domain"/>
    <property type="match status" value="1"/>
</dbReference>
<dbReference type="SMART" id="SM00353">
    <property type="entry name" value="HLH"/>
    <property type="match status" value="1"/>
</dbReference>
<name>A0A8J5K9T7_ZINOF</name>
<dbReference type="PANTHER" id="PTHR12565">
    <property type="entry name" value="STEROL REGULATORY ELEMENT-BINDING PROTEIN"/>
    <property type="match status" value="1"/>
</dbReference>
<organism evidence="8 9">
    <name type="scientific">Zingiber officinale</name>
    <name type="common">Ginger</name>
    <name type="synonym">Amomum zingiber</name>
    <dbReference type="NCBI Taxonomy" id="94328"/>
    <lineage>
        <taxon>Eukaryota</taxon>
        <taxon>Viridiplantae</taxon>
        <taxon>Streptophyta</taxon>
        <taxon>Embryophyta</taxon>
        <taxon>Tracheophyta</taxon>
        <taxon>Spermatophyta</taxon>
        <taxon>Magnoliopsida</taxon>
        <taxon>Liliopsida</taxon>
        <taxon>Zingiberales</taxon>
        <taxon>Zingiberaceae</taxon>
        <taxon>Zingiber</taxon>
    </lineage>
</organism>
<dbReference type="InterPro" id="IPR024097">
    <property type="entry name" value="bHLH_ZIP_TF"/>
</dbReference>
<dbReference type="InterPro" id="IPR036638">
    <property type="entry name" value="HLH_DNA-bd_sf"/>
</dbReference>
<dbReference type="GO" id="GO:0005634">
    <property type="term" value="C:nucleus"/>
    <property type="evidence" value="ECO:0007669"/>
    <property type="project" value="UniProtKB-SubCell"/>
</dbReference>
<dbReference type="Gene3D" id="4.10.280.10">
    <property type="entry name" value="Helix-loop-helix DNA-binding domain"/>
    <property type="match status" value="1"/>
</dbReference>
<protein>
    <recommendedName>
        <fullName evidence="7">BHLH domain-containing protein</fullName>
    </recommendedName>
</protein>
<feature type="compositionally biased region" description="Basic and acidic residues" evidence="6">
    <location>
        <begin position="114"/>
        <end position="126"/>
    </location>
</feature>
<dbReference type="Pfam" id="PF00010">
    <property type="entry name" value="HLH"/>
    <property type="match status" value="1"/>
</dbReference>
<comment type="similarity">
    <text evidence="2">Belongs to the bHLH protein family.</text>
</comment>
<gene>
    <name evidence="8" type="ORF">ZIOFF_061418</name>
</gene>
<proteinExistence type="inferred from homology"/>
<evidence type="ECO:0000256" key="1">
    <source>
        <dbReference type="ARBA" id="ARBA00004123"/>
    </source>
</evidence>
<keyword evidence="3" id="KW-0805">Transcription regulation</keyword>
<dbReference type="PANTHER" id="PTHR12565:SF367">
    <property type="entry name" value="TRANSCRIPTION FACTOR BHLH75"/>
    <property type="match status" value="1"/>
</dbReference>
<feature type="compositionally biased region" description="Basic and acidic residues" evidence="6">
    <location>
        <begin position="86"/>
        <end position="100"/>
    </location>
</feature>
<dbReference type="InterPro" id="IPR011598">
    <property type="entry name" value="bHLH_dom"/>
</dbReference>
<dbReference type="GO" id="GO:0003700">
    <property type="term" value="F:DNA-binding transcription factor activity"/>
    <property type="evidence" value="ECO:0007669"/>
    <property type="project" value="TreeGrafter"/>
</dbReference>
<evidence type="ECO:0000256" key="5">
    <source>
        <dbReference type="ARBA" id="ARBA00023242"/>
    </source>
</evidence>
<evidence type="ECO:0000313" key="9">
    <source>
        <dbReference type="Proteomes" id="UP000734854"/>
    </source>
</evidence>
<keyword evidence="4" id="KW-0804">Transcription</keyword>
<dbReference type="EMBL" id="JACMSC010000017">
    <property type="protein sequence ID" value="KAG6477986.1"/>
    <property type="molecule type" value="Genomic_DNA"/>
</dbReference>